<sequence length="345" mass="39499">MANILYAVCGEGSGHSARAKVVIRHLIEKGHTLHIVSYDKGIKNLNPYFDVQEIYGLHFTYENNEVQYLPTVFQTILGLPAAAKSIQFLTKFVEEKNIQLLITDFEPLSCYVANIKRIPVISLDNQHAFTMANVDYPKQYHKEAMAARMVTKLFIPKATNYLALTFFPEKPKGKKTFFFPPVLRPEILSAEPKEGNFILLYFTSPFVEILPLLKNIKKKFVCYGLGKVGKEGNVVCKKPSEKEFLKDLLSCEAVIANSGFTLVAEALHLGKPYLAIPVQAQFEQILNAYYVEKLGFGKYYDELDREKIEAFLSELKKYKKKLKKYKRQDNTKLFKKLDALIKNLF</sequence>
<evidence type="ECO:0000313" key="1">
    <source>
        <dbReference type="EMBL" id="OGH67058.1"/>
    </source>
</evidence>
<dbReference type="Gene3D" id="3.40.50.2000">
    <property type="entry name" value="Glycogen Phosphorylase B"/>
    <property type="match status" value="1"/>
</dbReference>
<dbReference type="Proteomes" id="UP000178742">
    <property type="component" value="Unassembled WGS sequence"/>
</dbReference>
<protein>
    <recommendedName>
        <fullName evidence="3">Glycosyl transferase family 28 C-terminal domain-containing protein</fullName>
    </recommendedName>
</protein>
<dbReference type="InterPro" id="IPR005262">
    <property type="entry name" value="MJ1255-like"/>
</dbReference>
<dbReference type="Pfam" id="PF13528">
    <property type="entry name" value="Glyco_trans_1_3"/>
    <property type="match status" value="1"/>
</dbReference>
<dbReference type="SUPFAM" id="SSF53756">
    <property type="entry name" value="UDP-Glycosyltransferase/glycogen phosphorylase"/>
    <property type="match status" value="1"/>
</dbReference>
<dbReference type="AlphaFoldDB" id="A0A1F6M684"/>
<gene>
    <name evidence="1" type="ORF">A3B90_00515</name>
</gene>
<organism evidence="1 2">
    <name type="scientific">Candidatus Magasanikbacteria bacterium RIFCSPHIGHO2_02_FULL_41_13</name>
    <dbReference type="NCBI Taxonomy" id="1798676"/>
    <lineage>
        <taxon>Bacteria</taxon>
        <taxon>Candidatus Magasanikiibacteriota</taxon>
    </lineage>
</organism>
<dbReference type="STRING" id="1798676.A3B90_00515"/>
<dbReference type="PANTHER" id="PTHR21015:SF22">
    <property type="entry name" value="GLYCOSYLTRANSFERASE"/>
    <property type="match status" value="1"/>
</dbReference>
<proteinExistence type="predicted"/>
<dbReference type="PANTHER" id="PTHR21015">
    <property type="entry name" value="UDP-N-ACETYLGLUCOSAMINE--N-ACETYLMURAMYL-(PENTAPEPTIDE) PYROPHOSPHORYL-UNDECAPRENOL N-ACETYLGLUCOSAMINE TRANSFERASE 1"/>
    <property type="match status" value="1"/>
</dbReference>
<reference evidence="1 2" key="1">
    <citation type="journal article" date="2016" name="Nat. Commun.">
        <title>Thousands of microbial genomes shed light on interconnected biogeochemical processes in an aquifer system.</title>
        <authorList>
            <person name="Anantharaman K."/>
            <person name="Brown C.T."/>
            <person name="Hug L.A."/>
            <person name="Sharon I."/>
            <person name="Castelle C.J."/>
            <person name="Probst A.J."/>
            <person name="Thomas B.C."/>
            <person name="Singh A."/>
            <person name="Wilkins M.J."/>
            <person name="Karaoz U."/>
            <person name="Brodie E.L."/>
            <person name="Williams K.H."/>
            <person name="Hubbard S.S."/>
            <person name="Banfield J.F."/>
        </authorList>
    </citation>
    <scope>NUCLEOTIDE SEQUENCE [LARGE SCALE GENOMIC DNA]</scope>
</reference>
<dbReference type="NCBIfam" id="TIGR00661">
    <property type="entry name" value="MJ1255"/>
    <property type="match status" value="1"/>
</dbReference>
<dbReference type="EMBL" id="MFPX01000007">
    <property type="protein sequence ID" value="OGH67058.1"/>
    <property type="molecule type" value="Genomic_DNA"/>
</dbReference>
<name>A0A1F6M684_9BACT</name>
<dbReference type="GO" id="GO:0016757">
    <property type="term" value="F:glycosyltransferase activity"/>
    <property type="evidence" value="ECO:0007669"/>
    <property type="project" value="TreeGrafter"/>
</dbReference>
<comment type="caution">
    <text evidence="1">The sequence shown here is derived from an EMBL/GenBank/DDBJ whole genome shotgun (WGS) entry which is preliminary data.</text>
</comment>
<evidence type="ECO:0008006" key="3">
    <source>
        <dbReference type="Google" id="ProtNLM"/>
    </source>
</evidence>
<accession>A0A1F6M684</accession>
<evidence type="ECO:0000313" key="2">
    <source>
        <dbReference type="Proteomes" id="UP000178742"/>
    </source>
</evidence>